<dbReference type="GO" id="GO:0003677">
    <property type="term" value="F:DNA binding"/>
    <property type="evidence" value="ECO:0007669"/>
    <property type="project" value="UniProtKB-KW"/>
</dbReference>
<dbReference type="SMART" id="SM00422">
    <property type="entry name" value="HTH_MERR"/>
    <property type="match status" value="1"/>
</dbReference>
<sequence length="82" mass="9253">MNTNIDPDLPSYSIGVAQKKTSLTARQIRYYEQEGLVKPARSDGNQRLYSKNDILELKQIKELMGQGLSLAGIKKLKKSNEK</sequence>
<name>A0A939BP97_9FIRM</name>
<dbReference type="Pfam" id="PF13411">
    <property type="entry name" value="MerR_1"/>
    <property type="match status" value="1"/>
</dbReference>
<keyword evidence="4" id="KW-1185">Reference proteome</keyword>
<gene>
    <name evidence="3" type="ORF">JOC47_001366</name>
</gene>
<protein>
    <submittedName>
        <fullName evidence="3">DNA-binding transcriptional MerR regulator</fullName>
    </submittedName>
</protein>
<evidence type="ECO:0000256" key="1">
    <source>
        <dbReference type="ARBA" id="ARBA00023125"/>
    </source>
</evidence>
<dbReference type="GO" id="GO:0003700">
    <property type="term" value="F:DNA-binding transcription factor activity"/>
    <property type="evidence" value="ECO:0007669"/>
    <property type="project" value="InterPro"/>
</dbReference>
<organism evidence="3 4">
    <name type="scientific">Halanaerobacter jeridensis</name>
    <dbReference type="NCBI Taxonomy" id="706427"/>
    <lineage>
        <taxon>Bacteria</taxon>
        <taxon>Bacillati</taxon>
        <taxon>Bacillota</taxon>
        <taxon>Clostridia</taxon>
        <taxon>Halanaerobiales</taxon>
        <taxon>Halobacteroidaceae</taxon>
        <taxon>Halanaerobacter</taxon>
    </lineage>
</organism>
<evidence type="ECO:0000313" key="4">
    <source>
        <dbReference type="Proteomes" id="UP000774000"/>
    </source>
</evidence>
<dbReference type="Proteomes" id="UP000774000">
    <property type="component" value="Unassembled WGS sequence"/>
</dbReference>
<dbReference type="PROSITE" id="PS50937">
    <property type="entry name" value="HTH_MERR_2"/>
    <property type="match status" value="1"/>
</dbReference>
<dbReference type="InterPro" id="IPR009061">
    <property type="entry name" value="DNA-bd_dom_put_sf"/>
</dbReference>
<dbReference type="PANTHER" id="PTHR30204:SF58">
    <property type="entry name" value="HTH-TYPE TRANSCRIPTIONAL REGULATOR YFMP"/>
    <property type="match status" value="1"/>
</dbReference>
<dbReference type="SUPFAM" id="SSF46955">
    <property type="entry name" value="Putative DNA-binding domain"/>
    <property type="match status" value="1"/>
</dbReference>
<evidence type="ECO:0000259" key="2">
    <source>
        <dbReference type="PROSITE" id="PS50937"/>
    </source>
</evidence>
<proteinExistence type="predicted"/>
<reference evidence="3" key="1">
    <citation type="submission" date="2021-01" db="EMBL/GenBank/DDBJ databases">
        <title>Genomic Encyclopedia of Type Strains, Phase IV (KMG-IV): sequencing the most valuable type-strain genomes for metagenomic binning, comparative biology and taxonomic classification.</title>
        <authorList>
            <person name="Goeker M."/>
        </authorList>
    </citation>
    <scope>NUCLEOTIDE SEQUENCE</scope>
    <source>
        <strain evidence="3">DSM 23230</strain>
    </source>
</reference>
<dbReference type="EMBL" id="JAFBDQ010000005">
    <property type="protein sequence ID" value="MBM7556523.1"/>
    <property type="molecule type" value="Genomic_DNA"/>
</dbReference>
<dbReference type="InterPro" id="IPR047057">
    <property type="entry name" value="MerR_fam"/>
</dbReference>
<keyword evidence="1 3" id="KW-0238">DNA-binding</keyword>
<dbReference type="AlphaFoldDB" id="A0A939BP97"/>
<comment type="caution">
    <text evidence="3">The sequence shown here is derived from an EMBL/GenBank/DDBJ whole genome shotgun (WGS) entry which is preliminary data.</text>
</comment>
<dbReference type="PANTHER" id="PTHR30204">
    <property type="entry name" value="REDOX-CYCLING DRUG-SENSING TRANSCRIPTIONAL ACTIVATOR SOXR"/>
    <property type="match status" value="1"/>
</dbReference>
<feature type="domain" description="HTH merR-type" evidence="2">
    <location>
        <begin position="11"/>
        <end position="79"/>
    </location>
</feature>
<dbReference type="RefSeq" id="WP_204701294.1">
    <property type="nucleotide sequence ID" value="NZ_JAFBDQ010000005.1"/>
</dbReference>
<dbReference type="Gene3D" id="1.10.1660.10">
    <property type="match status" value="1"/>
</dbReference>
<dbReference type="InterPro" id="IPR000551">
    <property type="entry name" value="MerR-type_HTH_dom"/>
</dbReference>
<evidence type="ECO:0000313" key="3">
    <source>
        <dbReference type="EMBL" id="MBM7556523.1"/>
    </source>
</evidence>
<accession>A0A939BP97</accession>